<evidence type="ECO:0000256" key="8">
    <source>
        <dbReference type="ARBA" id="ARBA00023033"/>
    </source>
</evidence>
<evidence type="ECO:0008006" key="13">
    <source>
        <dbReference type="Google" id="ProtNLM"/>
    </source>
</evidence>
<dbReference type="EMBL" id="JABCKI010000235">
    <property type="protein sequence ID" value="KAG5651496.1"/>
    <property type="molecule type" value="Genomic_DNA"/>
</dbReference>
<dbReference type="GO" id="GO:0016705">
    <property type="term" value="F:oxidoreductase activity, acting on paired donors, with incorporation or reduction of molecular oxygen"/>
    <property type="evidence" value="ECO:0007669"/>
    <property type="project" value="InterPro"/>
</dbReference>
<proteinExistence type="inferred from homology"/>
<protein>
    <recommendedName>
        <fullName evidence="13">Cytochrome P450</fullName>
    </recommendedName>
</protein>
<evidence type="ECO:0000313" key="11">
    <source>
        <dbReference type="EMBL" id="KAG5651496.1"/>
    </source>
</evidence>
<keyword evidence="4 9" id="KW-0349">Heme</keyword>
<dbReference type="Proteomes" id="UP000717328">
    <property type="component" value="Unassembled WGS sequence"/>
</dbReference>
<keyword evidence="5 9" id="KW-0479">Metal-binding</keyword>
<evidence type="ECO:0000256" key="3">
    <source>
        <dbReference type="ARBA" id="ARBA00010617"/>
    </source>
</evidence>
<dbReference type="Pfam" id="PF00067">
    <property type="entry name" value="p450"/>
    <property type="match status" value="1"/>
</dbReference>
<comment type="pathway">
    <text evidence="2">Secondary metabolite biosynthesis.</text>
</comment>
<evidence type="ECO:0000256" key="2">
    <source>
        <dbReference type="ARBA" id="ARBA00005179"/>
    </source>
</evidence>
<dbReference type="InterPro" id="IPR001128">
    <property type="entry name" value="Cyt_P450"/>
</dbReference>
<dbReference type="PRINTS" id="PR00385">
    <property type="entry name" value="P450"/>
</dbReference>
<dbReference type="OrthoDB" id="2789670at2759"/>
<keyword evidence="7 9" id="KW-0408">Iron</keyword>
<gene>
    <name evidence="11" type="ORF">H0H81_008468</name>
</gene>
<evidence type="ECO:0000256" key="7">
    <source>
        <dbReference type="ARBA" id="ARBA00023004"/>
    </source>
</evidence>
<keyword evidence="12" id="KW-1185">Reference proteome</keyword>
<evidence type="ECO:0000256" key="10">
    <source>
        <dbReference type="RuleBase" id="RU000461"/>
    </source>
</evidence>
<dbReference type="InterPro" id="IPR050364">
    <property type="entry name" value="Cytochrome_P450_fung"/>
</dbReference>
<name>A0A9P7KLD7_9AGAR</name>
<evidence type="ECO:0000313" key="12">
    <source>
        <dbReference type="Proteomes" id="UP000717328"/>
    </source>
</evidence>
<dbReference type="InterPro" id="IPR002401">
    <property type="entry name" value="Cyt_P450_E_grp-I"/>
</dbReference>
<comment type="caution">
    <text evidence="11">The sequence shown here is derived from an EMBL/GenBank/DDBJ whole genome shotgun (WGS) entry which is preliminary data.</text>
</comment>
<dbReference type="GO" id="GO:0005506">
    <property type="term" value="F:iron ion binding"/>
    <property type="evidence" value="ECO:0007669"/>
    <property type="project" value="InterPro"/>
</dbReference>
<evidence type="ECO:0000256" key="9">
    <source>
        <dbReference type="PIRSR" id="PIRSR602401-1"/>
    </source>
</evidence>
<dbReference type="GO" id="GO:0004497">
    <property type="term" value="F:monooxygenase activity"/>
    <property type="evidence" value="ECO:0007669"/>
    <property type="project" value="UniProtKB-KW"/>
</dbReference>
<dbReference type="SUPFAM" id="SSF48264">
    <property type="entry name" value="Cytochrome P450"/>
    <property type="match status" value="1"/>
</dbReference>
<feature type="binding site" description="axial binding residue" evidence="9">
    <location>
        <position position="298"/>
    </location>
    <ligand>
        <name>heme</name>
        <dbReference type="ChEBI" id="CHEBI:30413"/>
    </ligand>
    <ligandPart>
        <name>Fe</name>
        <dbReference type="ChEBI" id="CHEBI:18248"/>
    </ligandPart>
</feature>
<reference evidence="11" key="2">
    <citation type="submission" date="2021-10" db="EMBL/GenBank/DDBJ databases">
        <title>Phylogenomics reveals ancestral predisposition of the termite-cultivated fungus Termitomyces towards a domesticated lifestyle.</title>
        <authorList>
            <person name="Auxier B."/>
            <person name="Grum-Grzhimaylo A."/>
            <person name="Cardenas M.E."/>
            <person name="Lodge J.D."/>
            <person name="Laessoe T."/>
            <person name="Pedersen O."/>
            <person name="Smith M.E."/>
            <person name="Kuyper T.W."/>
            <person name="Franco-Molano E.A."/>
            <person name="Baroni T.J."/>
            <person name="Aanen D.K."/>
        </authorList>
    </citation>
    <scope>NUCLEOTIDE SEQUENCE</scope>
    <source>
        <strain evidence="11">D49</strain>
    </source>
</reference>
<dbReference type="InterPro" id="IPR017972">
    <property type="entry name" value="Cyt_P450_CS"/>
</dbReference>
<evidence type="ECO:0000256" key="4">
    <source>
        <dbReference type="ARBA" id="ARBA00022617"/>
    </source>
</evidence>
<comment type="cofactor">
    <cofactor evidence="1 9">
        <name>heme</name>
        <dbReference type="ChEBI" id="CHEBI:30413"/>
    </cofactor>
</comment>
<dbReference type="PANTHER" id="PTHR46300:SF7">
    <property type="entry name" value="P450, PUTATIVE (EUROFUNG)-RELATED"/>
    <property type="match status" value="1"/>
</dbReference>
<dbReference type="AlphaFoldDB" id="A0A9P7KLD7"/>
<evidence type="ECO:0000256" key="6">
    <source>
        <dbReference type="ARBA" id="ARBA00023002"/>
    </source>
</evidence>
<dbReference type="CDD" id="cd11065">
    <property type="entry name" value="CYP64-like"/>
    <property type="match status" value="1"/>
</dbReference>
<keyword evidence="6 10" id="KW-0560">Oxidoreductase</keyword>
<dbReference type="Gene3D" id="1.10.630.10">
    <property type="entry name" value="Cytochrome P450"/>
    <property type="match status" value="1"/>
</dbReference>
<keyword evidence="8 10" id="KW-0503">Monooxygenase</keyword>
<sequence length="344" mass="38319">MFHRQFSQSAAPVHWNVQRKEAHALLRRLLDTPEDLIEHLRHNAASVIMNVTYGINISSKGDRYITIAEKALAVKYIPEWAPGAGFRRKAREWKKAVREMRDAPFETTMDAIKEGTASPSFVLNLFQELEAESKDCLKNNIEVVKGCAGMSYAGGTESTLSALSSFVLAIILYPEVQEKAQEELDHLLDHSRLPDFLDRDSLPYINAIVKEVLRWSPVAPLGLPHMASEDDEYNGYFIPAGTTVVGNTWAILHNPITFPNPSVFNPDRFLVPGKLKTSSDPSPLDPLSATFGYGRRICPGRYMAGAQLWISIACILAVFDIKCGVDEDGRPVRPHPTFTSGLIR</sequence>
<evidence type="ECO:0000256" key="5">
    <source>
        <dbReference type="ARBA" id="ARBA00022723"/>
    </source>
</evidence>
<evidence type="ECO:0000256" key="1">
    <source>
        <dbReference type="ARBA" id="ARBA00001971"/>
    </source>
</evidence>
<organism evidence="11 12">
    <name type="scientific">Sphagnurus paluster</name>
    <dbReference type="NCBI Taxonomy" id="117069"/>
    <lineage>
        <taxon>Eukaryota</taxon>
        <taxon>Fungi</taxon>
        <taxon>Dikarya</taxon>
        <taxon>Basidiomycota</taxon>
        <taxon>Agaricomycotina</taxon>
        <taxon>Agaricomycetes</taxon>
        <taxon>Agaricomycetidae</taxon>
        <taxon>Agaricales</taxon>
        <taxon>Tricholomatineae</taxon>
        <taxon>Lyophyllaceae</taxon>
        <taxon>Sphagnurus</taxon>
    </lineage>
</organism>
<accession>A0A9P7KLD7</accession>
<dbReference type="PANTHER" id="PTHR46300">
    <property type="entry name" value="P450, PUTATIVE (EUROFUNG)-RELATED-RELATED"/>
    <property type="match status" value="1"/>
</dbReference>
<dbReference type="GO" id="GO:0020037">
    <property type="term" value="F:heme binding"/>
    <property type="evidence" value="ECO:0007669"/>
    <property type="project" value="InterPro"/>
</dbReference>
<dbReference type="PRINTS" id="PR00463">
    <property type="entry name" value="EP450I"/>
</dbReference>
<comment type="similarity">
    <text evidence="3 10">Belongs to the cytochrome P450 family.</text>
</comment>
<dbReference type="InterPro" id="IPR036396">
    <property type="entry name" value="Cyt_P450_sf"/>
</dbReference>
<reference evidence="11" key="1">
    <citation type="submission" date="2021-02" db="EMBL/GenBank/DDBJ databases">
        <authorList>
            <person name="Nieuwenhuis M."/>
            <person name="Van De Peppel L.J.J."/>
        </authorList>
    </citation>
    <scope>NUCLEOTIDE SEQUENCE</scope>
    <source>
        <strain evidence="11">D49</strain>
    </source>
</reference>
<dbReference type="PROSITE" id="PS00086">
    <property type="entry name" value="CYTOCHROME_P450"/>
    <property type="match status" value="1"/>
</dbReference>